<dbReference type="Proteomes" id="UP000317835">
    <property type="component" value="Plasmid pElP_3"/>
</dbReference>
<reference evidence="2 3" key="1">
    <citation type="submission" date="2019-02" db="EMBL/GenBank/DDBJ databases">
        <title>Deep-cultivation of Planctomycetes and their phenomic and genomic characterization uncovers novel biology.</title>
        <authorList>
            <person name="Wiegand S."/>
            <person name="Jogler M."/>
            <person name="Boedeker C."/>
            <person name="Pinto D."/>
            <person name="Vollmers J."/>
            <person name="Rivas-Marin E."/>
            <person name="Kohn T."/>
            <person name="Peeters S.H."/>
            <person name="Heuer A."/>
            <person name="Rast P."/>
            <person name="Oberbeckmann S."/>
            <person name="Bunk B."/>
            <person name="Jeske O."/>
            <person name="Meyerdierks A."/>
            <person name="Storesund J.E."/>
            <person name="Kallscheuer N."/>
            <person name="Luecker S."/>
            <person name="Lage O.M."/>
            <person name="Pohl T."/>
            <person name="Merkel B.J."/>
            <person name="Hornburger P."/>
            <person name="Mueller R.-W."/>
            <person name="Bruemmer F."/>
            <person name="Labrenz M."/>
            <person name="Spormann A.M."/>
            <person name="Op den Camp H."/>
            <person name="Overmann J."/>
            <person name="Amann R."/>
            <person name="Jetten M.S.M."/>
            <person name="Mascher T."/>
            <person name="Medema M.H."/>
            <person name="Devos D.P."/>
            <person name="Kaster A.-K."/>
            <person name="Ovreas L."/>
            <person name="Rohde M."/>
            <person name="Galperin M.Y."/>
            <person name="Jogler C."/>
        </authorList>
    </citation>
    <scope>NUCLEOTIDE SEQUENCE [LARGE SCALE GENOMIC DNA]</scope>
    <source>
        <strain evidence="2 3">ElP</strain>
        <plasmid evidence="3">pelp_3</plasmid>
    </source>
</reference>
<sequence length="511" mass="52993">MTRSASDARKTGPRRRFALRPQAESLEGRQFLSAGDLDLSFSTGGWTTVSPVTDAKETNYDYAHDVAILGDGKILVAGTSYPDRFGLTRLGPDGALDTTFGTGGRALSTFGTRQTYGGMAVQGDGKIVIVGGIDNGVQVNRRSYVYNNDMLIVRYNANGSLDPTFGVGGVVELGISTYGGDSPGDLQNKYDEALGVAVQADGKIVVSGRAYVGAGDYDGVLLRLNPDGSQDTSFGAGGHAVSPDAASFLNVAIQADGKIVVQGDRSGATLGRFNGDGSVDDGTASDTTPGDAFGTGGFVTSTTPLGGRGWENLLIRPDDGSILAQGTVDDGQNSDIGLFRVLGDGTPDSSFGTAGMARVDVGPYEYSGGMALMPDGRIVVVGGYLGDRNVNVEHALIARLTPQGTLDPTFGTGGVALQNFSTTRDEFAGVALQPDGRIVAVGTWYRSANKSTSEGDFLITRFHGDDMTSLSSFGAPSLEGASSATKGDLTILASDWIQSPKRKRPGTIAAR</sequence>
<organism evidence="2 3">
    <name type="scientific">Tautonia plasticadhaerens</name>
    <dbReference type="NCBI Taxonomy" id="2527974"/>
    <lineage>
        <taxon>Bacteria</taxon>
        <taxon>Pseudomonadati</taxon>
        <taxon>Planctomycetota</taxon>
        <taxon>Planctomycetia</taxon>
        <taxon>Isosphaerales</taxon>
        <taxon>Isosphaeraceae</taxon>
        <taxon>Tautonia</taxon>
    </lineage>
</organism>
<evidence type="ECO:0008006" key="4">
    <source>
        <dbReference type="Google" id="ProtNLM"/>
    </source>
</evidence>
<dbReference type="OrthoDB" id="292220at2"/>
<evidence type="ECO:0000313" key="2">
    <source>
        <dbReference type="EMBL" id="QDV39562.1"/>
    </source>
</evidence>
<geneLocation type="plasmid" evidence="3">
    <name>pelp_3</name>
</geneLocation>
<keyword evidence="3" id="KW-1185">Reference proteome</keyword>
<dbReference type="NCBIfam" id="TIGR02608">
    <property type="entry name" value="delta_60_rpt"/>
    <property type="match status" value="6"/>
</dbReference>
<dbReference type="RefSeq" id="WP_145279741.1">
    <property type="nucleotide sequence ID" value="NZ_CP036429.1"/>
</dbReference>
<evidence type="ECO:0000256" key="1">
    <source>
        <dbReference type="SAM" id="MobiDB-lite"/>
    </source>
</evidence>
<dbReference type="InterPro" id="IPR013431">
    <property type="entry name" value="Delta_60_rpt"/>
</dbReference>
<keyword evidence="2" id="KW-0614">Plasmid</keyword>
<accession>A0A518HFD7</accession>
<dbReference type="AlphaFoldDB" id="A0A518HFD7"/>
<gene>
    <name evidence="2" type="ORF">ElP_75330</name>
</gene>
<dbReference type="Gene3D" id="2.80.10.50">
    <property type="match status" value="3"/>
</dbReference>
<proteinExistence type="predicted"/>
<dbReference type="Pfam" id="PF17164">
    <property type="entry name" value="DUF5122"/>
    <property type="match status" value="5"/>
</dbReference>
<evidence type="ECO:0000313" key="3">
    <source>
        <dbReference type="Proteomes" id="UP000317835"/>
    </source>
</evidence>
<dbReference type="KEGG" id="tpla:ElP_75330"/>
<name>A0A518HFD7_9BACT</name>
<feature type="region of interest" description="Disordered" evidence="1">
    <location>
        <begin position="278"/>
        <end position="297"/>
    </location>
</feature>
<protein>
    <recommendedName>
        <fullName evidence="4">Delta-60 repeat domain protein</fullName>
    </recommendedName>
</protein>
<dbReference type="SUPFAM" id="SSF75011">
    <property type="entry name" value="3-carboxy-cis,cis-mucoante lactonizing enzyme"/>
    <property type="match status" value="1"/>
</dbReference>
<dbReference type="EMBL" id="CP036429">
    <property type="protein sequence ID" value="QDV39562.1"/>
    <property type="molecule type" value="Genomic_DNA"/>
</dbReference>